<dbReference type="AlphaFoldDB" id="A0A5C6EPS2"/>
<gene>
    <name evidence="1" type="ORF">Poly59_27010</name>
</gene>
<dbReference type="RefSeq" id="WP_146534540.1">
    <property type="nucleotide sequence ID" value="NZ_SJPX01000003.1"/>
</dbReference>
<sequence length="170" mass="18203">MTAESILWSEKLAAETKDQGSILRQMAESADIRGCTAAVIKLANSQNVEVRKWATAALESSITPTPDEVEAISDLLACIDEGETCYWAATMLGRLGPNVGPRTKLAVDSLEICLGDSMYLPARERSAWALSQIGPSAASAAITLRRTAEDAPPRLQRLVEEALEMIGEAA</sequence>
<dbReference type="InterPro" id="IPR011989">
    <property type="entry name" value="ARM-like"/>
</dbReference>
<organism evidence="1 2">
    <name type="scientific">Rubripirellula reticaptiva</name>
    <dbReference type="NCBI Taxonomy" id="2528013"/>
    <lineage>
        <taxon>Bacteria</taxon>
        <taxon>Pseudomonadati</taxon>
        <taxon>Planctomycetota</taxon>
        <taxon>Planctomycetia</taxon>
        <taxon>Pirellulales</taxon>
        <taxon>Pirellulaceae</taxon>
        <taxon>Rubripirellula</taxon>
    </lineage>
</organism>
<evidence type="ECO:0000313" key="2">
    <source>
        <dbReference type="Proteomes" id="UP000317977"/>
    </source>
</evidence>
<dbReference type="Gene3D" id="1.25.10.10">
    <property type="entry name" value="Leucine-rich Repeat Variant"/>
    <property type="match status" value="1"/>
</dbReference>
<reference evidence="1 2" key="1">
    <citation type="submission" date="2019-02" db="EMBL/GenBank/DDBJ databases">
        <title>Deep-cultivation of Planctomycetes and their phenomic and genomic characterization uncovers novel biology.</title>
        <authorList>
            <person name="Wiegand S."/>
            <person name="Jogler M."/>
            <person name="Boedeker C."/>
            <person name="Pinto D."/>
            <person name="Vollmers J."/>
            <person name="Rivas-Marin E."/>
            <person name="Kohn T."/>
            <person name="Peeters S.H."/>
            <person name="Heuer A."/>
            <person name="Rast P."/>
            <person name="Oberbeckmann S."/>
            <person name="Bunk B."/>
            <person name="Jeske O."/>
            <person name="Meyerdierks A."/>
            <person name="Storesund J.E."/>
            <person name="Kallscheuer N."/>
            <person name="Luecker S."/>
            <person name="Lage O.M."/>
            <person name="Pohl T."/>
            <person name="Merkel B.J."/>
            <person name="Hornburger P."/>
            <person name="Mueller R.-W."/>
            <person name="Bruemmer F."/>
            <person name="Labrenz M."/>
            <person name="Spormann A.M."/>
            <person name="Op Den Camp H."/>
            <person name="Overmann J."/>
            <person name="Amann R."/>
            <person name="Jetten M.S.M."/>
            <person name="Mascher T."/>
            <person name="Medema M.H."/>
            <person name="Devos D.P."/>
            <person name="Kaster A.-K."/>
            <person name="Ovreas L."/>
            <person name="Rohde M."/>
            <person name="Galperin M.Y."/>
            <person name="Jogler C."/>
        </authorList>
    </citation>
    <scope>NUCLEOTIDE SEQUENCE [LARGE SCALE GENOMIC DNA]</scope>
    <source>
        <strain evidence="1 2">Poly59</strain>
    </source>
</reference>
<accession>A0A5C6EPS2</accession>
<dbReference type="SUPFAM" id="SSF48371">
    <property type="entry name" value="ARM repeat"/>
    <property type="match status" value="1"/>
</dbReference>
<dbReference type="InterPro" id="IPR016024">
    <property type="entry name" value="ARM-type_fold"/>
</dbReference>
<dbReference type="OrthoDB" id="279649at2"/>
<proteinExistence type="predicted"/>
<evidence type="ECO:0008006" key="3">
    <source>
        <dbReference type="Google" id="ProtNLM"/>
    </source>
</evidence>
<protein>
    <recommendedName>
        <fullName evidence="3">HEAT repeat protein</fullName>
    </recommendedName>
</protein>
<dbReference type="EMBL" id="SJPX01000003">
    <property type="protein sequence ID" value="TWU51112.1"/>
    <property type="molecule type" value="Genomic_DNA"/>
</dbReference>
<dbReference type="Proteomes" id="UP000317977">
    <property type="component" value="Unassembled WGS sequence"/>
</dbReference>
<evidence type="ECO:0000313" key="1">
    <source>
        <dbReference type="EMBL" id="TWU51112.1"/>
    </source>
</evidence>
<name>A0A5C6EPS2_9BACT</name>
<comment type="caution">
    <text evidence="1">The sequence shown here is derived from an EMBL/GenBank/DDBJ whole genome shotgun (WGS) entry which is preliminary data.</text>
</comment>
<keyword evidence="2" id="KW-1185">Reference proteome</keyword>